<dbReference type="EMBL" id="CAEY01001881">
    <property type="status" value="NOT_ANNOTATED_CDS"/>
    <property type="molecule type" value="Genomic_DNA"/>
</dbReference>
<dbReference type="PROSITE" id="PS50222">
    <property type="entry name" value="EF_HAND_2"/>
    <property type="match status" value="1"/>
</dbReference>
<dbReference type="InterPro" id="IPR002048">
    <property type="entry name" value="EF_hand_dom"/>
</dbReference>
<keyword evidence="13" id="KW-0472">Membrane</keyword>
<dbReference type="Pfam" id="PF13499">
    <property type="entry name" value="EF-hand_7"/>
    <property type="match status" value="1"/>
</dbReference>
<dbReference type="KEGG" id="tut:107361696"/>
<evidence type="ECO:0000256" key="4">
    <source>
        <dbReference type="ARBA" id="ARBA00022448"/>
    </source>
</evidence>
<dbReference type="InterPro" id="IPR011992">
    <property type="entry name" value="EF-hand-dom_pair"/>
</dbReference>
<evidence type="ECO:0000256" key="7">
    <source>
        <dbReference type="ARBA" id="ARBA00022553"/>
    </source>
</evidence>
<keyword evidence="8" id="KW-0519">Myristate</keyword>
<protein>
    <recommendedName>
        <fullName evidence="17">EF-hand domain-containing protein</fullName>
    </recommendedName>
</protein>
<dbReference type="PROSITE" id="PS00018">
    <property type="entry name" value="EF_HAND_1"/>
    <property type="match status" value="1"/>
</dbReference>
<dbReference type="Gene3D" id="1.10.238.10">
    <property type="entry name" value="EF-hand"/>
    <property type="match status" value="1"/>
</dbReference>
<keyword evidence="4" id="KW-0813">Transport</keyword>
<evidence type="ECO:0000256" key="9">
    <source>
        <dbReference type="ARBA" id="ARBA00022723"/>
    </source>
</evidence>
<keyword evidence="12" id="KW-0653">Protein transport</keyword>
<dbReference type="GO" id="GO:0005886">
    <property type="term" value="C:plasma membrane"/>
    <property type="evidence" value="ECO:0007669"/>
    <property type="project" value="UniProtKB-SubCell"/>
</dbReference>
<organism evidence="18 19">
    <name type="scientific">Tetranychus urticae</name>
    <name type="common">Two-spotted spider mite</name>
    <dbReference type="NCBI Taxonomy" id="32264"/>
    <lineage>
        <taxon>Eukaryota</taxon>
        <taxon>Metazoa</taxon>
        <taxon>Ecdysozoa</taxon>
        <taxon>Arthropoda</taxon>
        <taxon>Chelicerata</taxon>
        <taxon>Arachnida</taxon>
        <taxon>Acari</taxon>
        <taxon>Acariformes</taxon>
        <taxon>Trombidiformes</taxon>
        <taxon>Prostigmata</taxon>
        <taxon>Eleutherengona</taxon>
        <taxon>Raphignathae</taxon>
        <taxon>Tetranychoidea</taxon>
        <taxon>Tetranychidae</taxon>
        <taxon>Tetranychus</taxon>
    </lineage>
</organism>
<name>T1K8S9_TETUR</name>
<dbReference type="GO" id="GO:0005509">
    <property type="term" value="F:calcium ion binding"/>
    <property type="evidence" value="ECO:0007669"/>
    <property type="project" value="InterPro"/>
</dbReference>
<evidence type="ECO:0000256" key="5">
    <source>
        <dbReference type="ARBA" id="ARBA00022475"/>
    </source>
</evidence>
<evidence type="ECO:0000256" key="2">
    <source>
        <dbReference type="ARBA" id="ARBA00004236"/>
    </source>
</evidence>
<evidence type="ECO:0000313" key="18">
    <source>
        <dbReference type="EnsemblMetazoa" id="tetur07g02460.1"/>
    </source>
</evidence>
<evidence type="ECO:0000256" key="16">
    <source>
        <dbReference type="ARBA" id="ARBA00038164"/>
    </source>
</evidence>
<evidence type="ECO:0000256" key="3">
    <source>
        <dbReference type="ARBA" id="ARBA00004496"/>
    </source>
</evidence>
<evidence type="ECO:0000256" key="11">
    <source>
        <dbReference type="ARBA" id="ARBA00022837"/>
    </source>
</evidence>
<proteinExistence type="inferred from homology"/>
<accession>T1K8S9</accession>
<evidence type="ECO:0000259" key="17">
    <source>
        <dbReference type="PROSITE" id="PS50222"/>
    </source>
</evidence>
<dbReference type="GO" id="GO:0005737">
    <property type="term" value="C:cytoplasm"/>
    <property type="evidence" value="ECO:0007669"/>
    <property type="project" value="UniProtKB-SubCell"/>
</dbReference>
<keyword evidence="11" id="KW-0106">Calcium</keyword>
<dbReference type="PRINTS" id="PR00450">
    <property type="entry name" value="RECOVERIN"/>
</dbReference>
<dbReference type="AlphaFoldDB" id="T1K8S9"/>
<reference evidence="19" key="1">
    <citation type="submission" date="2011-08" db="EMBL/GenBank/DDBJ databases">
        <authorList>
            <person name="Rombauts S."/>
        </authorList>
    </citation>
    <scope>NUCLEOTIDE SEQUENCE</scope>
    <source>
        <strain evidence="19">London</strain>
    </source>
</reference>
<comment type="similarity">
    <text evidence="16">Belongs to the calcineurin regulatory subunit family. CHP subfamily.</text>
</comment>
<dbReference type="SMART" id="SM00054">
    <property type="entry name" value="EFh"/>
    <property type="match status" value="2"/>
</dbReference>
<dbReference type="Proteomes" id="UP000015104">
    <property type="component" value="Unassembled WGS sequence"/>
</dbReference>
<feature type="domain" description="EF-hand" evidence="17">
    <location>
        <begin position="145"/>
        <end position="180"/>
    </location>
</feature>
<evidence type="ECO:0000256" key="8">
    <source>
        <dbReference type="ARBA" id="ARBA00022707"/>
    </source>
</evidence>
<evidence type="ECO:0000256" key="6">
    <source>
        <dbReference type="ARBA" id="ARBA00022490"/>
    </source>
</evidence>
<keyword evidence="6" id="KW-0963">Cytoplasm</keyword>
<dbReference type="CDD" id="cd00051">
    <property type="entry name" value="EFh"/>
    <property type="match status" value="1"/>
</dbReference>
<reference evidence="18" key="2">
    <citation type="submission" date="2015-06" db="UniProtKB">
        <authorList>
            <consortium name="EnsemblMetazoa"/>
        </authorList>
    </citation>
    <scope>IDENTIFICATION</scope>
</reference>
<evidence type="ECO:0000256" key="13">
    <source>
        <dbReference type="ARBA" id="ARBA00023136"/>
    </source>
</evidence>
<dbReference type="STRING" id="32264.T1K8S9"/>
<dbReference type="GO" id="GO:0015031">
    <property type="term" value="P:protein transport"/>
    <property type="evidence" value="ECO:0007669"/>
    <property type="project" value="UniProtKB-KW"/>
</dbReference>
<keyword evidence="5" id="KW-1003">Cell membrane</keyword>
<evidence type="ECO:0000256" key="10">
    <source>
        <dbReference type="ARBA" id="ARBA00022737"/>
    </source>
</evidence>
<comment type="subcellular location">
    <subcellularLocation>
        <location evidence="2">Cell membrane</location>
    </subcellularLocation>
    <subcellularLocation>
        <location evidence="3">Cytoplasm</location>
    </subcellularLocation>
    <subcellularLocation>
        <location evidence="1">Nucleus</location>
    </subcellularLocation>
</comment>
<evidence type="ECO:0000256" key="14">
    <source>
        <dbReference type="ARBA" id="ARBA00023242"/>
    </source>
</evidence>
<keyword evidence="10" id="KW-0677">Repeat</keyword>
<dbReference type="eggNOG" id="KOG0034">
    <property type="taxonomic scope" value="Eukaryota"/>
</dbReference>
<evidence type="ECO:0000256" key="12">
    <source>
        <dbReference type="ARBA" id="ARBA00022927"/>
    </source>
</evidence>
<dbReference type="EnsemblMetazoa" id="tetur07g02460.1">
    <property type="protein sequence ID" value="tetur07g02460.1"/>
    <property type="gene ID" value="tetur07g02460"/>
</dbReference>
<sequence>MGNAQSSCGVHPEEINSLRQKTGLSGSQIERLLWRFNSLDKKQKGYLEYKDLLVPELASNPFGERIIRLLLDESQEERLNFSEFVIALARFSPHRKERISINNKSAKIGFLFNVYDLDRKEKITPEIIIAMLQALQPNLESEEDKAKDYVKKIFNEVDTDKDDNISFQEFMNALKDSDIVQRMSFNFLN</sequence>
<evidence type="ECO:0000256" key="15">
    <source>
        <dbReference type="ARBA" id="ARBA00023288"/>
    </source>
</evidence>
<keyword evidence="14" id="KW-0539">Nucleus</keyword>
<dbReference type="GO" id="GO:0005634">
    <property type="term" value="C:nucleus"/>
    <property type="evidence" value="ECO:0007669"/>
    <property type="project" value="UniProtKB-SubCell"/>
</dbReference>
<dbReference type="HOGENOM" id="CLU_061288_10_5_1"/>
<keyword evidence="19" id="KW-1185">Reference proteome</keyword>
<keyword evidence="15" id="KW-0449">Lipoprotein</keyword>
<evidence type="ECO:0000256" key="1">
    <source>
        <dbReference type="ARBA" id="ARBA00004123"/>
    </source>
</evidence>
<dbReference type="SUPFAM" id="SSF47473">
    <property type="entry name" value="EF-hand"/>
    <property type="match status" value="1"/>
</dbReference>
<evidence type="ECO:0000313" key="19">
    <source>
        <dbReference type="Proteomes" id="UP000015104"/>
    </source>
</evidence>
<gene>
    <name evidence="18" type="primary">107361696</name>
</gene>
<dbReference type="PANTHER" id="PTHR46002">
    <property type="entry name" value="EG:114D9.1 PROTEIN-RELATED"/>
    <property type="match status" value="1"/>
</dbReference>
<dbReference type="InterPro" id="IPR018247">
    <property type="entry name" value="EF_Hand_1_Ca_BS"/>
</dbReference>
<keyword evidence="9" id="KW-0479">Metal-binding</keyword>
<dbReference type="InterPro" id="IPR051875">
    <property type="entry name" value="Calcineurin_B_homologous"/>
</dbReference>
<keyword evidence="7" id="KW-0597">Phosphoprotein</keyword>
<dbReference type="OrthoDB" id="191686at2759"/>